<dbReference type="InParanoid" id="A0A0G4GF35"/>
<evidence type="ECO:0000256" key="1">
    <source>
        <dbReference type="SAM" id="Coils"/>
    </source>
</evidence>
<organism evidence="2 3">
    <name type="scientific">Vitrella brassicaformis (strain CCMP3155)</name>
    <dbReference type="NCBI Taxonomy" id="1169540"/>
    <lineage>
        <taxon>Eukaryota</taxon>
        <taxon>Sar</taxon>
        <taxon>Alveolata</taxon>
        <taxon>Colpodellida</taxon>
        <taxon>Vitrellaceae</taxon>
        <taxon>Vitrella</taxon>
    </lineage>
</organism>
<dbReference type="AlphaFoldDB" id="A0A0G4GF35"/>
<feature type="coiled-coil region" evidence="1">
    <location>
        <begin position="93"/>
        <end position="124"/>
    </location>
</feature>
<name>A0A0G4GF35_VITBC</name>
<sequence length="187" mass="20424">MPTAPSRAAVTPECMQVDTGTTEPLKGNGAASGSPVVLSVDIQLSLCVDGNKTSVEVGQVRVKSDDAVTVGRPSAQVSVPLHWSPAHTGAFLIQFLIDELEKQLDQIDEKERGIKAKLATLQDRHPDDSDLQQAQEALQGLQKWKSMAYEHYRGLVGQAIQGGVPVRFDKEKLMARSREMLSSYREL</sequence>
<gene>
    <name evidence="2" type="ORF">Vbra_17624</name>
</gene>
<evidence type="ECO:0000313" key="3">
    <source>
        <dbReference type="Proteomes" id="UP000041254"/>
    </source>
</evidence>
<dbReference type="VEuPathDB" id="CryptoDB:Vbra_17624"/>
<keyword evidence="3" id="KW-1185">Reference proteome</keyword>
<protein>
    <submittedName>
        <fullName evidence="2">Uncharacterized protein</fullName>
    </submittedName>
</protein>
<proteinExistence type="predicted"/>
<dbReference type="EMBL" id="CDMY01000646">
    <property type="protein sequence ID" value="CEM28124.1"/>
    <property type="molecule type" value="Genomic_DNA"/>
</dbReference>
<reference evidence="2 3" key="1">
    <citation type="submission" date="2014-11" db="EMBL/GenBank/DDBJ databases">
        <authorList>
            <person name="Zhu J."/>
            <person name="Qi W."/>
            <person name="Song R."/>
        </authorList>
    </citation>
    <scope>NUCLEOTIDE SEQUENCE [LARGE SCALE GENOMIC DNA]</scope>
</reference>
<evidence type="ECO:0000313" key="2">
    <source>
        <dbReference type="EMBL" id="CEM28124.1"/>
    </source>
</evidence>
<dbReference type="Proteomes" id="UP000041254">
    <property type="component" value="Unassembled WGS sequence"/>
</dbReference>
<accession>A0A0G4GF35</accession>
<keyword evidence="1" id="KW-0175">Coiled coil</keyword>